<keyword evidence="4" id="KW-1185">Reference proteome</keyword>
<proteinExistence type="predicted"/>
<dbReference type="NCBIfam" id="TIGR00756">
    <property type="entry name" value="PPR"/>
    <property type="match status" value="1"/>
</dbReference>
<reference evidence="3" key="1">
    <citation type="journal article" date="2022" name="Int. J. Mol. Sci.">
        <title>Draft Genome of Tanacetum Coccineum: Genomic Comparison of Closely Related Tanacetum-Family Plants.</title>
        <authorList>
            <person name="Yamashiro T."/>
            <person name="Shiraishi A."/>
            <person name="Nakayama K."/>
            <person name="Satake H."/>
        </authorList>
    </citation>
    <scope>NUCLEOTIDE SEQUENCE</scope>
</reference>
<dbReference type="EMBL" id="BQNB010008719">
    <property type="protein sequence ID" value="GJS53353.1"/>
    <property type="molecule type" value="Genomic_DNA"/>
</dbReference>
<dbReference type="InterPro" id="IPR011990">
    <property type="entry name" value="TPR-like_helical_dom_sf"/>
</dbReference>
<dbReference type="Pfam" id="PF13041">
    <property type="entry name" value="PPR_2"/>
    <property type="match status" value="1"/>
</dbReference>
<sequence>MFGEAIRLLRRMIRNGMRSNQVTVLCSLYAFGHMGMLQLGKSTHGYILRNRIGPNSCISNGLIDMYVKYGSLIEARHVFDETPIRNLTSWNSMINSFALHGQSESAIMIFEEMIQHDMKPDNVTFVWLLNACAHGGLVDKGPTFFTSMVNDYNIEPDIHHIGCFIDLLGRAGQFDEAMEVIKAMKTTPDEAVWGSLLNDCKIHGRMDLAEFAVKKLIEIDPSNGGECGERSGVHWWRRVKKVVVGRRRYGGVMVVEEVEWKMKNRMNLYLSRDGLRESVGGWVRLYVANGGGAFWDDDGGVAREVGGL</sequence>
<comment type="caution">
    <text evidence="3">The sequence shown here is derived from an EMBL/GenBank/DDBJ whole genome shotgun (WGS) entry which is preliminary data.</text>
</comment>
<evidence type="ECO:0000256" key="1">
    <source>
        <dbReference type="ARBA" id="ARBA00022737"/>
    </source>
</evidence>
<dbReference type="PANTHER" id="PTHR47926:SF453">
    <property type="entry name" value="PENTATRICOPEPTIDE REPEAT (PPR) SUPERFAMILY PROTEIN"/>
    <property type="match status" value="1"/>
</dbReference>
<dbReference type="PANTHER" id="PTHR47926">
    <property type="entry name" value="PENTATRICOPEPTIDE REPEAT-CONTAINING PROTEIN"/>
    <property type="match status" value="1"/>
</dbReference>
<evidence type="ECO:0000313" key="4">
    <source>
        <dbReference type="Proteomes" id="UP001151760"/>
    </source>
</evidence>
<protein>
    <submittedName>
        <fullName evidence="3">Pentatricopeptide repeat-containing protein</fullName>
    </submittedName>
</protein>
<keyword evidence="1" id="KW-0677">Repeat</keyword>
<feature type="repeat" description="PPR" evidence="2">
    <location>
        <begin position="86"/>
        <end position="120"/>
    </location>
</feature>
<reference evidence="3" key="2">
    <citation type="submission" date="2022-01" db="EMBL/GenBank/DDBJ databases">
        <authorList>
            <person name="Yamashiro T."/>
            <person name="Shiraishi A."/>
            <person name="Satake H."/>
            <person name="Nakayama K."/>
        </authorList>
    </citation>
    <scope>NUCLEOTIDE SEQUENCE</scope>
</reference>
<evidence type="ECO:0000256" key="2">
    <source>
        <dbReference type="PROSITE-ProRule" id="PRU00708"/>
    </source>
</evidence>
<dbReference type="Gene3D" id="1.25.40.10">
    <property type="entry name" value="Tetratricopeptide repeat domain"/>
    <property type="match status" value="2"/>
</dbReference>
<dbReference type="InterPro" id="IPR046960">
    <property type="entry name" value="PPR_At4g14850-like_plant"/>
</dbReference>
<name>A0ABQ4WKD9_9ASTR</name>
<dbReference type="Proteomes" id="UP001151760">
    <property type="component" value="Unassembled WGS sequence"/>
</dbReference>
<evidence type="ECO:0000313" key="3">
    <source>
        <dbReference type="EMBL" id="GJS53353.1"/>
    </source>
</evidence>
<accession>A0ABQ4WKD9</accession>
<gene>
    <name evidence="3" type="ORF">Tco_0626715</name>
</gene>
<dbReference type="PROSITE" id="PS51375">
    <property type="entry name" value="PPR"/>
    <property type="match status" value="1"/>
</dbReference>
<dbReference type="Pfam" id="PF01535">
    <property type="entry name" value="PPR"/>
    <property type="match status" value="2"/>
</dbReference>
<dbReference type="InterPro" id="IPR002885">
    <property type="entry name" value="PPR_rpt"/>
</dbReference>
<organism evidence="3 4">
    <name type="scientific">Tanacetum coccineum</name>
    <dbReference type="NCBI Taxonomy" id="301880"/>
    <lineage>
        <taxon>Eukaryota</taxon>
        <taxon>Viridiplantae</taxon>
        <taxon>Streptophyta</taxon>
        <taxon>Embryophyta</taxon>
        <taxon>Tracheophyta</taxon>
        <taxon>Spermatophyta</taxon>
        <taxon>Magnoliopsida</taxon>
        <taxon>eudicotyledons</taxon>
        <taxon>Gunneridae</taxon>
        <taxon>Pentapetalae</taxon>
        <taxon>asterids</taxon>
        <taxon>campanulids</taxon>
        <taxon>Asterales</taxon>
        <taxon>Asteraceae</taxon>
        <taxon>Asteroideae</taxon>
        <taxon>Anthemideae</taxon>
        <taxon>Anthemidinae</taxon>
        <taxon>Tanacetum</taxon>
    </lineage>
</organism>